<feature type="compositionally biased region" description="Polar residues" evidence="1">
    <location>
        <begin position="336"/>
        <end position="349"/>
    </location>
</feature>
<gene>
    <name evidence="3" type="ORF">BP6252_08996</name>
</gene>
<comment type="caution">
    <text evidence="3">The sequence shown here is derived from an EMBL/GenBank/DDBJ whole genome shotgun (WGS) entry which is preliminary data.</text>
</comment>
<reference evidence="3 4" key="1">
    <citation type="journal article" date="2018" name="IMA Fungus">
        <title>IMA Genome-F 9: Draft genome sequence of Annulohypoxylon stygium, Aspergillus mulundensis, Berkeleyomyces basicola (syn. Thielaviopsis basicola), Ceratocystis smalleyi, two Cercospora beticola strains, Coleophoma cylindrospora, Fusarium fracticaudum, Phialophora cf. hyalina, and Morchella septimelata.</title>
        <authorList>
            <person name="Wingfield B.D."/>
            <person name="Bills G.F."/>
            <person name="Dong Y."/>
            <person name="Huang W."/>
            <person name="Nel W.J."/>
            <person name="Swalarsk-Parry B.S."/>
            <person name="Vaghefi N."/>
            <person name="Wilken P.M."/>
            <person name="An Z."/>
            <person name="de Beer Z.W."/>
            <person name="De Vos L."/>
            <person name="Chen L."/>
            <person name="Duong T.A."/>
            <person name="Gao Y."/>
            <person name="Hammerbacher A."/>
            <person name="Kikkert J.R."/>
            <person name="Li Y."/>
            <person name="Li H."/>
            <person name="Li K."/>
            <person name="Li Q."/>
            <person name="Liu X."/>
            <person name="Ma X."/>
            <person name="Naidoo K."/>
            <person name="Pethybridge S.J."/>
            <person name="Sun J."/>
            <person name="Steenkamp E.T."/>
            <person name="van der Nest M.A."/>
            <person name="van Wyk S."/>
            <person name="Wingfield M.J."/>
            <person name="Xiong C."/>
            <person name="Yue Q."/>
            <person name="Zhang X."/>
        </authorList>
    </citation>
    <scope>NUCLEOTIDE SEQUENCE [LARGE SCALE GENOMIC DNA]</scope>
    <source>
        <strain evidence="3 4">BP6252</strain>
    </source>
</reference>
<keyword evidence="2" id="KW-0472">Membrane</keyword>
<proteinExistence type="predicted"/>
<name>A0A3D8R0Y9_9HELO</name>
<feature type="compositionally biased region" description="Basic and acidic residues" evidence="1">
    <location>
        <begin position="35"/>
        <end position="49"/>
    </location>
</feature>
<accession>A0A3D8R0Y9</accession>
<evidence type="ECO:0000313" key="3">
    <source>
        <dbReference type="EMBL" id="RDW67600.1"/>
    </source>
</evidence>
<keyword evidence="2" id="KW-1133">Transmembrane helix</keyword>
<sequence length="505" mass="56421">MGRLQSLVVAALGRSPYEDELIDTSEGELANTQNYDDHGRPTNPETKRRQREQTRAANEVMQATGVVEESSVTKAKERAVKELEEKETLTGLRLLEFGRVALVGGVWGVLGLRRRILLYKPYKQLSFLEVLKYERTLSPSSFMFSGLTTVMAYHVVDWTGFICQVMTEGTWDEGRETRSAGKKSLENWLQTSISWFSCYLTVHLRMFAVLQQLNMISSTQLLPTFKSFIPFSAESPLAIAPLSTLTPMTLVPWATPLLRSVAPMAIIYAHAKVKFWVARFVNAFLYAALPHPKKQGSDQRQSSRSFWNSESESTSQRNRRPRAADEQTLRALEGRPQSSRLNSQPQQTDFDPDTSDDEEPELAHATLISFDVEATDVMENMMESTGSWSAELRSANEPEPSSRVAYRITTLTMLPAFLGAEGLSEIVAGIILLPLEAMMVRFVGRAYRGSAGLGVSDLYEVIDKNPGFDKLFSAFAIQLVLAGGIWTGTTLAARWLKPQPITDKD</sequence>
<feature type="region of interest" description="Disordered" evidence="1">
    <location>
        <begin position="26"/>
        <end position="49"/>
    </location>
</feature>
<evidence type="ECO:0000256" key="1">
    <source>
        <dbReference type="SAM" id="MobiDB-lite"/>
    </source>
</evidence>
<organism evidence="3 4">
    <name type="scientific">Coleophoma cylindrospora</name>
    <dbReference type="NCBI Taxonomy" id="1849047"/>
    <lineage>
        <taxon>Eukaryota</taxon>
        <taxon>Fungi</taxon>
        <taxon>Dikarya</taxon>
        <taxon>Ascomycota</taxon>
        <taxon>Pezizomycotina</taxon>
        <taxon>Leotiomycetes</taxon>
        <taxon>Helotiales</taxon>
        <taxon>Dermateaceae</taxon>
        <taxon>Coleophoma</taxon>
    </lineage>
</organism>
<dbReference type="OrthoDB" id="5383784at2759"/>
<dbReference type="Proteomes" id="UP000256645">
    <property type="component" value="Unassembled WGS sequence"/>
</dbReference>
<feature type="transmembrane region" description="Helical" evidence="2">
    <location>
        <begin position="471"/>
        <end position="496"/>
    </location>
</feature>
<dbReference type="STRING" id="1849047.A0A3D8R0Y9"/>
<evidence type="ECO:0000313" key="4">
    <source>
        <dbReference type="Proteomes" id="UP000256645"/>
    </source>
</evidence>
<keyword evidence="2" id="KW-0812">Transmembrane</keyword>
<protein>
    <submittedName>
        <fullName evidence="3">Uncharacterized protein</fullName>
    </submittedName>
</protein>
<keyword evidence="4" id="KW-1185">Reference proteome</keyword>
<feature type="region of interest" description="Disordered" evidence="1">
    <location>
        <begin position="293"/>
        <end position="360"/>
    </location>
</feature>
<evidence type="ECO:0000256" key="2">
    <source>
        <dbReference type="SAM" id="Phobius"/>
    </source>
</evidence>
<feature type="compositionally biased region" description="Acidic residues" evidence="1">
    <location>
        <begin position="350"/>
        <end position="360"/>
    </location>
</feature>
<feature type="compositionally biased region" description="Low complexity" evidence="1">
    <location>
        <begin position="302"/>
        <end position="315"/>
    </location>
</feature>
<dbReference type="AlphaFoldDB" id="A0A3D8R0Y9"/>
<dbReference type="EMBL" id="PDLM01000010">
    <property type="protein sequence ID" value="RDW67600.1"/>
    <property type="molecule type" value="Genomic_DNA"/>
</dbReference>